<dbReference type="Pfam" id="PF00708">
    <property type="entry name" value="Acylphosphatase"/>
    <property type="match status" value="1"/>
</dbReference>
<dbReference type="SUPFAM" id="SSF54975">
    <property type="entry name" value="Acylphosphatase/BLUF domain-like"/>
    <property type="match status" value="1"/>
</dbReference>
<feature type="active site" evidence="4">
    <location>
        <position position="37"/>
    </location>
</feature>
<evidence type="ECO:0000256" key="2">
    <source>
        <dbReference type="ARBA" id="ARBA00012150"/>
    </source>
</evidence>
<comment type="catalytic activity">
    <reaction evidence="3 4">
        <text>an acyl phosphate + H2O = a carboxylate + phosphate + H(+)</text>
        <dbReference type="Rhea" id="RHEA:14965"/>
        <dbReference type="ChEBI" id="CHEBI:15377"/>
        <dbReference type="ChEBI" id="CHEBI:15378"/>
        <dbReference type="ChEBI" id="CHEBI:29067"/>
        <dbReference type="ChEBI" id="CHEBI:43474"/>
        <dbReference type="ChEBI" id="CHEBI:59918"/>
        <dbReference type="EC" id="3.6.1.7"/>
    </reaction>
</comment>
<evidence type="ECO:0000256" key="4">
    <source>
        <dbReference type="PROSITE-ProRule" id="PRU00520"/>
    </source>
</evidence>
<feature type="active site" evidence="4">
    <location>
        <position position="19"/>
    </location>
</feature>
<feature type="domain" description="Acylphosphatase-like" evidence="6">
    <location>
        <begin position="4"/>
        <end position="90"/>
    </location>
</feature>
<evidence type="ECO:0000313" key="8">
    <source>
        <dbReference type="Proteomes" id="UP001165367"/>
    </source>
</evidence>
<dbReference type="PROSITE" id="PS51160">
    <property type="entry name" value="ACYLPHOSPHATASE_3"/>
    <property type="match status" value="1"/>
</dbReference>
<dbReference type="EC" id="3.6.1.7" evidence="2 4"/>
<dbReference type="InterPro" id="IPR036046">
    <property type="entry name" value="Acylphosphatase-like_dom_sf"/>
</dbReference>
<dbReference type="PANTHER" id="PTHR47268:SF4">
    <property type="entry name" value="ACYLPHOSPHATASE"/>
    <property type="match status" value="1"/>
</dbReference>
<dbReference type="Gene3D" id="3.30.70.100">
    <property type="match status" value="1"/>
</dbReference>
<dbReference type="EMBL" id="JAKLTR010000019">
    <property type="protein sequence ID" value="MCG2617294.1"/>
    <property type="molecule type" value="Genomic_DNA"/>
</dbReference>
<dbReference type="PANTHER" id="PTHR47268">
    <property type="entry name" value="ACYLPHOSPHATASE"/>
    <property type="match status" value="1"/>
</dbReference>
<keyword evidence="8" id="KW-1185">Reference proteome</keyword>
<reference evidence="7" key="1">
    <citation type="submission" date="2022-01" db="EMBL/GenBank/DDBJ databases">
        <authorList>
            <person name="Jo J.-H."/>
            <person name="Im W.-T."/>
        </authorList>
    </citation>
    <scope>NUCLEOTIDE SEQUENCE</scope>
    <source>
        <strain evidence="7">NA20</strain>
    </source>
</reference>
<sequence>MPKTVSILITGKVQGVFYRKSAREKALAAGLRGQVKNLPDGSVQAIATGEPEQLASFITWCKQGPPRAIVSNVTVSDLEFQSFKNFEIVR</sequence>
<dbReference type="InterPro" id="IPR001792">
    <property type="entry name" value="Acylphosphatase-like_dom"/>
</dbReference>
<evidence type="ECO:0000259" key="6">
    <source>
        <dbReference type="PROSITE" id="PS51160"/>
    </source>
</evidence>
<comment type="caution">
    <text evidence="7">The sequence shown here is derived from an EMBL/GenBank/DDBJ whole genome shotgun (WGS) entry which is preliminary data.</text>
</comment>
<dbReference type="Proteomes" id="UP001165367">
    <property type="component" value="Unassembled WGS sequence"/>
</dbReference>
<comment type="similarity">
    <text evidence="1 5">Belongs to the acylphosphatase family.</text>
</comment>
<protein>
    <recommendedName>
        <fullName evidence="2 4">acylphosphatase</fullName>
        <ecNumber evidence="2 4">3.6.1.7</ecNumber>
    </recommendedName>
</protein>
<evidence type="ECO:0000256" key="1">
    <source>
        <dbReference type="ARBA" id="ARBA00005614"/>
    </source>
</evidence>
<name>A0ABS9KY42_9BACT</name>
<dbReference type="InterPro" id="IPR020456">
    <property type="entry name" value="Acylphosphatase"/>
</dbReference>
<evidence type="ECO:0000256" key="5">
    <source>
        <dbReference type="RuleBase" id="RU004168"/>
    </source>
</evidence>
<proteinExistence type="inferred from homology"/>
<accession>A0ABS9KY42</accession>
<evidence type="ECO:0000313" key="7">
    <source>
        <dbReference type="EMBL" id="MCG2617294.1"/>
    </source>
</evidence>
<gene>
    <name evidence="7" type="ORF">LZZ85_23560</name>
</gene>
<organism evidence="7 8">
    <name type="scientific">Terrimonas ginsenosidimutans</name>
    <dbReference type="NCBI Taxonomy" id="2908004"/>
    <lineage>
        <taxon>Bacteria</taxon>
        <taxon>Pseudomonadati</taxon>
        <taxon>Bacteroidota</taxon>
        <taxon>Chitinophagia</taxon>
        <taxon>Chitinophagales</taxon>
        <taxon>Chitinophagaceae</taxon>
        <taxon>Terrimonas</taxon>
    </lineage>
</organism>
<dbReference type="RefSeq" id="WP_237875916.1">
    <property type="nucleotide sequence ID" value="NZ_JAKLTR010000019.1"/>
</dbReference>
<keyword evidence="4" id="KW-0378">Hydrolase</keyword>
<evidence type="ECO:0000256" key="3">
    <source>
        <dbReference type="ARBA" id="ARBA00047645"/>
    </source>
</evidence>